<evidence type="ECO:0000259" key="1">
    <source>
        <dbReference type="Pfam" id="PF05713"/>
    </source>
</evidence>
<organism evidence="2 3">
    <name type="scientific">Magnetospirillum sulfuroxidans</name>
    <dbReference type="NCBI Taxonomy" id="611300"/>
    <lineage>
        <taxon>Bacteria</taxon>
        <taxon>Pseudomonadati</taxon>
        <taxon>Pseudomonadota</taxon>
        <taxon>Alphaproteobacteria</taxon>
        <taxon>Rhodospirillales</taxon>
        <taxon>Rhodospirillaceae</taxon>
        <taxon>Magnetospirillum</taxon>
    </lineage>
</organism>
<protein>
    <submittedName>
        <fullName evidence="2">Plasmid mobilization relaxosome protein MobC</fullName>
    </submittedName>
</protein>
<gene>
    <name evidence="2" type="primary">mobC</name>
    <name evidence="2" type="ORF">KEC16_03995</name>
</gene>
<comment type="caution">
    <text evidence="2">The sequence shown here is derived from an EMBL/GenBank/DDBJ whole genome shotgun (WGS) entry which is preliminary data.</text>
</comment>
<evidence type="ECO:0000313" key="2">
    <source>
        <dbReference type="EMBL" id="MBR9970872.1"/>
    </source>
</evidence>
<reference evidence="2 3" key="1">
    <citation type="submission" date="2021-04" db="EMBL/GenBank/DDBJ databases">
        <title>Magnetospirillum sulfuroxidans sp. nov., a facultative chemolithoautotrophic sulfur-oxidizing alphaproteobacterium isolated from freshwater sediment and proposals for Paramagetospirillum gen. nov., and Magnetospirillaceae fam. nov.</title>
        <authorList>
            <person name="Koziaeva V."/>
            <person name="Geelhoed J.S."/>
            <person name="Sorokin D.Y."/>
            <person name="Grouzdev D.S."/>
        </authorList>
    </citation>
    <scope>NUCLEOTIDE SEQUENCE [LARGE SCALE GENOMIC DNA]</scope>
    <source>
        <strain evidence="2 3">J10</strain>
    </source>
</reference>
<sequence length="88" mass="9688">MELSAYVRQAIKSQIKEQKAPTPADRAQIVKVIRDLEGASRNLNQLAKAANQAMLGQGAMPLVQEMEATARRVDRLALDAFGILKIWA</sequence>
<dbReference type="Pfam" id="PF05713">
    <property type="entry name" value="MobC"/>
    <property type="match status" value="1"/>
</dbReference>
<dbReference type="Proteomes" id="UP000680714">
    <property type="component" value="Unassembled WGS sequence"/>
</dbReference>
<accession>A0ABS5I9N6</accession>
<keyword evidence="3" id="KW-1185">Reference proteome</keyword>
<name>A0ABS5I9N6_9PROT</name>
<dbReference type="RefSeq" id="WP_211546387.1">
    <property type="nucleotide sequence ID" value="NZ_JAGTUF010000002.1"/>
</dbReference>
<proteinExistence type="predicted"/>
<evidence type="ECO:0000313" key="3">
    <source>
        <dbReference type="Proteomes" id="UP000680714"/>
    </source>
</evidence>
<dbReference type="InterPro" id="IPR008687">
    <property type="entry name" value="MobC"/>
</dbReference>
<dbReference type="EMBL" id="JAGTUF010000002">
    <property type="protein sequence ID" value="MBR9970872.1"/>
    <property type="molecule type" value="Genomic_DNA"/>
</dbReference>
<feature type="domain" description="Bacterial mobilisation" evidence="1">
    <location>
        <begin position="33"/>
        <end position="74"/>
    </location>
</feature>